<reference evidence="2 3" key="1">
    <citation type="submission" date="2020-08" db="EMBL/GenBank/DDBJ databases">
        <title>Genomic Encyclopedia of Type Strains, Phase III (KMG-III): the genomes of soil and plant-associated and newly described type strains.</title>
        <authorList>
            <person name="Whitman W."/>
        </authorList>
    </citation>
    <scope>NUCLEOTIDE SEQUENCE [LARGE SCALE GENOMIC DNA]</scope>
    <source>
        <strain evidence="2 3">CECT 8571</strain>
    </source>
</reference>
<evidence type="ECO:0000313" key="3">
    <source>
        <dbReference type="Proteomes" id="UP000559987"/>
    </source>
</evidence>
<evidence type="ECO:0000256" key="1">
    <source>
        <dbReference type="SAM" id="SignalP"/>
    </source>
</evidence>
<comment type="caution">
    <text evidence="2">The sequence shown here is derived from an EMBL/GenBank/DDBJ whole genome shotgun (WGS) entry which is preliminary data.</text>
</comment>
<feature type="signal peptide" evidence="1">
    <location>
        <begin position="1"/>
        <end position="18"/>
    </location>
</feature>
<name>A0A839UNC1_9GAMM</name>
<evidence type="ECO:0000313" key="2">
    <source>
        <dbReference type="EMBL" id="MBB3169674.1"/>
    </source>
</evidence>
<proteinExistence type="predicted"/>
<dbReference type="EMBL" id="JACHXZ010000004">
    <property type="protein sequence ID" value="MBB3169674.1"/>
    <property type="molecule type" value="Genomic_DNA"/>
</dbReference>
<dbReference type="Proteomes" id="UP000559987">
    <property type="component" value="Unassembled WGS sequence"/>
</dbReference>
<keyword evidence="1" id="KW-0732">Signal</keyword>
<protein>
    <submittedName>
        <fullName evidence="2">Uncharacterized protein</fullName>
    </submittedName>
</protein>
<accession>A0A839UNC1</accession>
<dbReference type="AlphaFoldDB" id="A0A839UNC1"/>
<keyword evidence="3" id="KW-1185">Reference proteome</keyword>
<dbReference type="RefSeq" id="WP_183911171.1">
    <property type="nucleotide sequence ID" value="NZ_JACHXZ010000004.1"/>
</dbReference>
<gene>
    <name evidence="2" type="ORF">FHS30_002887</name>
</gene>
<sequence>MKKLGFLLLALTTQAALAAPQPNVSAAVAVTGANASWTAEAVESNANTTQLKELDSATINLGNLINADLDEKIAQRLREQAEAK</sequence>
<feature type="chain" id="PRO_5032765448" evidence="1">
    <location>
        <begin position="19"/>
        <end position="84"/>
    </location>
</feature>
<organism evidence="2 3">
    <name type="scientific">Simiduia aestuariiviva</name>
    <dbReference type="NCBI Taxonomy" id="1510459"/>
    <lineage>
        <taxon>Bacteria</taxon>
        <taxon>Pseudomonadati</taxon>
        <taxon>Pseudomonadota</taxon>
        <taxon>Gammaproteobacteria</taxon>
        <taxon>Cellvibrionales</taxon>
        <taxon>Cellvibrionaceae</taxon>
        <taxon>Simiduia</taxon>
    </lineage>
</organism>